<keyword evidence="1" id="KW-0812">Transmembrane</keyword>
<keyword evidence="1" id="KW-0472">Membrane</keyword>
<feature type="transmembrane region" description="Helical" evidence="1">
    <location>
        <begin position="32"/>
        <end position="48"/>
    </location>
</feature>
<name>A0A2Z2HNP9_9EURY</name>
<keyword evidence="3" id="KW-1185">Reference proteome</keyword>
<evidence type="ECO:0000256" key="1">
    <source>
        <dbReference type="SAM" id="Phobius"/>
    </source>
</evidence>
<protein>
    <submittedName>
        <fullName evidence="2">Uncharacterized protein</fullName>
    </submittedName>
</protein>
<evidence type="ECO:0000313" key="3">
    <source>
        <dbReference type="Proteomes" id="UP000250088"/>
    </source>
</evidence>
<organism evidence="2 3">
    <name type="scientific">Natrarchaeobaculum aegyptiacum</name>
    <dbReference type="NCBI Taxonomy" id="745377"/>
    <lineage>
        <taxon>Archaea</taxon>
        <taxon>Methanobacteriati</taxon>
        <taxon>Methanobacteriota</taxon>
        <taxon>Stenosarchaea group</taxon>
        <taxon>Halobacteria</taxon>
        <taxon>Halobacteriales</taxon>
        <taxon>Natrialbaceae</taxon>
        <taxon>Natrarchaeobaculum</taxon>
    </lineage>
</organism>
<dbReference type="Proteomes" id="UP000250088">
    <property type="component" value="Chromosome"/>
</dbReference>
<dbReference type="GeneID" id="32892711"/>
<dbReference type="RefSeq" id="WP_086886942.1">
    <property type="nucleotide sequence ID" value="NZ_CP019893.1"/>
</dbReference>
<dbReference type="EMBL" id="CP019893">
    <property type="protein sequence ID" value="ARS88560.1"/>
    <property type="molecule type" value="Genomic_DNA"/>
</dbReference>
<gene>
    <name evidence="2" type="ORF">B1756_01495</name>
</gene>
<dbReference type="AlphaFoldDB" id="A0A2Z2HNP9"/>
<dbReference type="OrthoDB" id="184125at2157"/>
<keyword evidence="1" id="KW-1133">Transmembrane helix</keyword>
<feature type="transmembrane region" description="Helical" evidence="1">
    <location>
        <begin position="7"/>
        <end position="26"/>
    </location>
</feature>
<dbReference type="KEGG" id="naj:B1756_01495"/>
<evidence type="ECO:0000313" key="2">
    <source>
        <dbReference type="EMBL" id="ARS88560.1"/>
    </source>
</evidence>
<reference evidence="3" key="1">
    <citation type="submission" date="2017-02" db="EMBL/GenBank/DDBJ databases">
        <title>Natronthermophilus aegyptiacus gen. nov.,sp. nov., an aerobic, extremely halophilic alkalithermophilic archaeon isolated from the athalassohaline Wadi An Natrun, Egypt.</title>
        <authorList>
            <person name="Zhao B."/>
        </authorList>
    </citation>
    <scope>NUCLEOTIDE SEQUENCE [LARGE SCALE GENOMIC DNA]</scope>
    <source>
        <strain evidence="3">JW/NM-HA 15</strain>
    </source>
</reference>
<accession>A0A2Z2HNP9</accession>
<proteinExistence type="predicted"/>
<sequence length="92" mass="9595">MGETSLTAWIVAVAFVLLIVVPGSIVVLSLGPLWWLVVGLAVAAVLVYRHSRRTDDGSAESTGPARTNCVNCGARTDIDADACSYCGDTLGE</sequence>